<dbReference type="EMBL" id="JACIIX010000002">
    <property type="protein sequence ID" value="MBB6209282.1"/>
    <property type="molecule type" value="Genomic_DNA"/>
</dbReference>
<feature type="coiled-coil region" evidence="1">
    <location>
        <begin position="29"/>
        <end position="109"/>
    </location>
</feature>
<feature type="compositionally biased region" description="Low complexity" evidence="2">
    <location>
        <begin position="224"/>
        <end position="241"/>
    </location>
</feature>
<dbReference type="RefSeq" id="WP_184261449.1">
    <property type="nucleotide sequence ID" value="NZ_JACIIX010000002.1"/>
</dbReference>
<evidence type="ECO:0000313" key="6">
    <source>
        <dbReference type="Proteomes" id="UP000544872"/>
    </source>
</evidence>
<evidence type="ECO:0000256" key="1">
    <source>
        <dbReference type="SAM" id="Coils"/>
    </source>
</evidence>
<dbReference type="AlphaFoldDB" id="A0A7X0DMK7"/>
<protein>
    <recommendedName>
        <fullName evidence="4">DUF6468 domain-containing protein</fullName>
    </recommendedName>
</protein>
<evidence type="ECO:0000256" key="3">
    <source>
        <dbReference type="SAM" id="Phobius"/>
    </source>
</evidence>
<proteinExistence type="predicted"/>
<keyword evidence="3" id="KW-0472">Membrane</keyword>
<keyword evidence="1" id="KW-0175">Coiled coil</keyword>
<organism evidence="5 6">
    <name type="scientific">Novispirillum itersonii</name>
    <name type="common">Aquaspirillum itersonii</name>
    <dbReference type="NCBI Taxonomy" id="189"/>
    <lineage>
        <taxon>Bacteria</taxon>
        <taxon>Pseudomonadati</taxon>
        <taxon>Pseudomonadota</taxon>
        <taxon>Alphaproteobacteria</taxon>
        <taxon>Rhodospirillales</taxon>
        <taxon>Novispirillaceae</taxon>
        <taxon>Novispirillum</taxon>
    </lineage>
</organism>
<reference evidence="5 6" key="1">
    <citation type="submission" date="2020-08" db="EMBL/GenBank/DDBJ databases">
        <title>Genomic Encyclopedia of Type Strains, Phase IV (KMG-IV): sequencing the most valuable type-strain genomes for metagenomic binning, comparative biology and taxonomic classification.</title>
        <authorList>
            <person name="Goeker M."/>
        </authorList>
    </citation>
    <scope>NUCLEOTIDE SEQUENCE [LARGE SCALE GENOMIC DNA]</scope>
    <source>
        <strain evidence="5 6">DSM 11590</strain>
    </source>
</reference>
<sequence length="275" mass="27977">MTISLILDVVVVALLVPTIVFAVILNSRLSALRKNREELGRLIAAFNEATLRAESGIPRLRKASEEASKALQERVERAQLLRDDLAFMVERAGQAADRLEGAVRTARDNGPVSTGAAPSVATVPPAASAGRAVTPPAFMDVESAAAAAERVAMEAVAAATKAAAAEVPLTAAPDMRPRPSAMSGAAPSAASRPAAPPRPVATRPAAPAPARPATAAPVAPRPSRPASAALGASSLGAALASETPSAGASPSKQGFGDDERSEAERELLRALQSAR</sequence>
<evidence type="ECO:0000259" key="4">
    <source>
        <dbReference type="Pfam" id="PF20072"/>
    </source>
</evidence>
<feature type="compositionally biased region" description="Low complexity" evidence="2">
    <location>
        <begin position="170"/>
        <end position="193"/>
    </location>
</feature>
<keyword evidence="6" id="KW-1185">Reference proteome</keyword>
<dbReference type="Proteomes" id="UP000544872">
    <property type="component" value="Unassembled WGS sequence"/>
</dbReference>
<feature type="transmembrane region" description="Helical" evidence="3">
    <location>
        <begin position="6"/>
        <end position="26"/>
    </location>
</feature>
<dbReference type="Pfam" id="PF20072">
    <property type="entry name" value="DUF6468"/>
    <property type="match status" value="1"/>
</dbReference>
<gene>
    <name evidence="5" type="ORF">FHS48_000684</name>
</gene>
<keyword evidence="3" id="KW-1133">Transmembrane helix</keyword>
<keyword evidence="3" id="KW-0812">Transmembrane</keyword>
<feature type="region of interest" description="Disordered" evidence="2">
    <location>
        <begin position="170"/>
        <end position="275"/>
    </location>
</feature>
<feature type="domain" description="DUF6468" evidence="4">
    <location>
        <begin position="32"/>
        <end position="107"/>
    </location>
</feature>
<name>A0A7X0DMK7_NOVIT</name>
<accession>A0A7X0DMK7</accession>
<feature type="compositionally biased region" description="Basic and acidic residues" evidence="2">
    <location>
        <begin position="255"/>
        <end position="268"/>
    </location>
</feature>
<comment type="caution">
    <text evidence="5">The sequence shown here is derived from an EMBL/GenBank/DDBJ whole genome shotgun (WGS) entry which is preliminary data.</text>
</comment>
<evidence type="ECO:0000313" key="5">
    <source>
        <dbReference type="EMBL" id="MBB6209282.1"/>
    </source>
</evidence>
<evidence type="ECO:0000256" key="2">
    <source>
        <dbReference type="SAM" id="MobiDB-lite"/>
    </source>
</evidence>
<dbReference type="InterPro" id="IPR045531">
    <property type="entry name" value="DUF6468"/>
</dbReference>
<feature type="compositionally biased region" description="Polar residues" evidence="2">
    <location>
        <begin position="242"/>
        <end position="252"/>
    </location>
</feature>